<evidence type="ECO:0000313" key="12">
    <source>
        <dbReference type="Proteomes" id="UP000288972"/>
    </source>
</evidence>
<dbReference type="KEGG" id="bgz:XH91_15195"/>
<dbReference type="InterPro" id="IPR050597">
    <property type="entry name" value="Cytochrome_c_Oxidase_Subunit"/>
</dbReference>
<dbReference type="GO" id="GO:0042597">
    <property type="term" value="C:periplasmic space"/>
    <property type="evidence" value="ECO:0007669"/>
    <property type="project" value="UniProtKB-SubCell"/>
</dbReference>
<evidence type="ECO:0000256" key="4">
    <source>
        <dbReference type="ARBA" id="ARBA00022723"/>
    </source>
</evidence>
<comment type="PTM">
    <text evidence="8">Binds 2 heme c groups covalently per subunit.</text>
</comment>
<dbReference type="PANTHER" id="PTHR33751">
    <property type="entry name" value="CBB3-TYPE CYTOCHROME C OXIDASE SUBUNIT FIXP"/>
    <property type="match status" value="1"/>
</dbReference>
<sequence>MSGVGWKIVILAIVGAIGPALAWDGGDVRVRNCNWCHGTGGQGYTVAPRLAGQRSQYIESQIRSFREHTRDNPFSKQYMWGAVAALAPKDARDLAGYFASLPPRPANDGDTNLAARGRTIYLEGIPEANVASCYACHGPNAEGAREIPRLAGLSYGYLKSRLEQWGQGYHSGMGTPMPVVARSLGPSEVESLASYLSFVR</sequence>
<feature type="domain" description="Cytochrome c" evidence="10">
    <location>
        <begin position="112"/>
        <end position="200"/>
    </location>
</feature>
<dbReference type="Proteomes" id="UP000288972">
    <property type="component" value="Chromosome"/>
</dbReference>
<feature type="binding site" description="covalent" evidence="8">
    <location>
        <position position="36"/>
    </location>
    <ligand>
        <name>heme c</name>
        <dbReference type="ChEBI" id="CHEBI:61717"/>
        <label>1</label>
    </ligand>
</feature>
<evidence type="ECO:0000313" key="11">
    <source>
        <dbReference type="EMBL" id="QAU46576.1"/>
    </source>
</evidence>
<proteinExistence type="predicted"/>
<protein>
    <submittedName>
        <fullName evidence="11">Cytochrome C</fullName>
    </submittedName>
</protein>
<dbReference type="InterPro" id="IPR024167">
    <property type="entry name" value="Cytochrome_c4-like"/>
</dbReference>
<name>A0AAE5X0J2_9BRAD</name>
<evidence type="ECO:0000256" key="6">
    <source>
        <dbReference type="ARBA" id="ARBA00022982"/>
    </source>
</evidence>
<feature type="binding site" description="axial binding residue" evidence="9">
    <location>
        <position position="79"/>
    </location>
    <ligand>
        <name>heme c</name>
        <dbReference type="ChEBI" id="CHEBI:61717"/>
        <label>1</label>
    </ligand>
    <ligandPart>
        <name>Fe</name>
        <dbReference type="ChEBI" id="CHEBI:18248"/>
    </ligandPart>
</feature>
<dbReference type="AlphaFoldDB" id="A0AAE5X0J2"/>
<keyword evidence="6" id="KW-0249">Electron transport</keyword>
<dbReference type="InterPro" id="IPR009056">
    <property type="entry name" value="Cyt_c-like_dom"/>
</dbReference>
<dbReference type="Gene3D" id="1.10.760.10">
    <property type="entry name" value="Cytochrome c-like domain"/>
    <property type="match status" value="2"/>
</dbReference>
<feature type="binding site" description="axial binding residue" evidence="9">
    <location>
        <position position="37"/>
    </location>
    <ligand>
        <name>heme c</name>
        <dbReference type="ChEBI" id="CHEBI:61717"/>
        <label>1</label>
    </ligand>
    <ligandPart>
        <name>Fe</name>
        <dbReference type="ChEBI" id="CHEBI:18248"/>
    </ligandPart>
</feature>
<feature type="binding site" description="covalent" evidence="8">
    <location>
        <position position="133"/>
    </location>
    <ligand>
        <name>heme c</name>
        <dbReference type="ChEBI" id="CHEBI:61717"/>
        <label>2</label>
    </ligand>
</feature>
<dbReference type="Pfam" id="PF00034">
    <property type="entry name" value="Cytochrom_C"/>
    <property type="match status" value="2"/>
</dbReference>
<feature type="binding site" description="covalent" evidence="8">
    <location>
        <position position="33"/>
    </location>
    <ligand>
        <name>heme c</name>
        <dbReference type="ChEBI" id="CHEBI:61717"/>
        <label>1</label>
    </ligand>
</feature>
<evidence type="ECO:0000256" key="8">
    <source>
        <dbReference type="PIRSR" id="PIRSR000005-1"/>
    </source>
</evidence>
<keyword evidence="2" id="KW-0813">Transport</keyword>
<dbReference type="SUPFAM" id="SSF46626">
    <property type="entry name" value="Cytochrome c"/>
    <property type="match status" value="2"/>
</dbReference>
<dbReference type="GO" id="GO:0005506">
    <property type="term" value="F:iron ion binding"/>
    <property type="evidence" value="ECO:0007669"/>
    <property type="project" value="InterPro"/>
</dbReference>
<evidence type="ECO:0000256" key="3">
    <source>
        <dbReference type="ARBA" id="ARBA00022617"/>
    </source>
</evidence>
<dbReference type="InterPro" id="IPR036909">
    <property type="entry name" value="Cyt_c-like_dom_sf"/>
</dbReference>
<dbReference type="PIRSF" id="PIRSF000005">
    <property type="entry name" value="Cytochrome_c4"/>
    <property type="match status" value="1"/>
</dbReference>
<evidence type="ECO:0000256" key="9">
    <source>
        <dbReference type="PIRSR" id="PIRSR000005-2"/>
    </source>
</evidence>
<keyword evidence="5" id="KW-0574">Periplasm</keyword>
<feature type="binding site" description="axial binding residue" evidence="9">
    <location>
        <position position="137"/>
    </location>
    <ligand>
        <name>heme c</name>
        <dbReference type="ChEBI" id="CHEBI:61717"/>
        <label>2</label>
    </ligand>
    <ligandPart>
        <name>Fe</name>
        <dbReference type="ChEBI" id="CHEBI:18248"/>
    </ligandPart>
</feature>
<gene>
    <name evidence="11" type="ORF">XH91_15195</name>
</gene>
<organism evidence="11 12">
    <name type="scientific">Bradyrhizobium guangzhouense</name>
    <dbReference type="NCBI Taxonomy" id="1325095"/>
    <lineage>
        <taxon>Bacteria</taxon>
        <taxon>Pseudomonadati</taxon>
        <taxon>Pseudomonadota</taxon>
        <taxon>Alphaproteobacteria</taxon>
        <taxon>Hyphomicrobiales</taxon>
        <taxon>Nitrobacteraceae</taxon>
        <taxon>Bradyrhizobium</taxon>
    </lineage>
</organism>
<keyword evidence="3 8" id="KW-0349">Heme</keyword>
<dbReference type="GO" id="GO:0009055">
    <property type="term" value="F:electron transfer activity"/>
    <property type="evidence" value="ECO:0007669"/>
    <property type="project" value="InterPro"/>
</dbReference>
<evidence type="ECO:0000259" key="10">
    <source>
        <dbReference type="PROSITE" id="PS51007"/>
    </source>
</evidence>
<keyword evidence="7 9" id="KW-0408">Iron</keyword>
<feature type="domain" description="Cytochrome c" evidence="10">
    <location>
        <begin position="20"/>
        <end position="102"/>
    </location>
</feature>
<feature type="binding site" description="axial binding residue" evidence="9">
    <location>
        <position position="177"/>
    </location>
    <ligand>
        <name>heme c</name>
        <dbReference type="ChEBI" id="CHEBI:61717"/>
        <label>2</label>
    </ligand>
    <ligandPart>
        <name>Fe</name>
        <dbReference type="ChEBI" id="CHEBI:18248"/>
    </ligandPart>
</feature>
<evidence type="ECO:0000256" key="1">
    <source>
        <dbReference type="ARBA" id="ARBA00004418"/>
    </source>
</evidence>
<evidence type="ECO:0000256" key="7">
    <source>
        <dbReference type="ARBA" id="ARBA00023004"/>
    </source>
</evidence>
<accession>A0AAE5X0J2</accession>
<feature type="binding site" description="covalent" evidence="8">
    <location>
        <position position="136"/>
    </location>
    <ligand>
        <name>heme c</name>
        <dbReference type="ChEBI" id="CHEBI:61717"/>
        <label>2</label>
    </ligand>
</feature>
<keyword evidence="4 9" id="KW-0479">Metal-binding</keyword>
<reference evidence="11 12" key="1">
    <citation type="submission" date="2018-06" db="EMBL/GenBank/DDBJ databases">
        <title>Comparative genomics of rhizobia nodulating Arachis hypogaea in China.</title>
        <authorList>
            <person name="Li Y."/>
        </authorList>
    </citation>
    <scope>NUCLEOTIDE SEQUENCE [LARGE SCALE GENOMIC DNA]</scope>
    <source>
        <strain evidence="11 12">CCBAU 51670</strain>
    </source>
</reference>
<evidence type="ECO:0000256" key="5">
    <source>
        <dbReference type="ARBA" id="ARBA00022764"/>
    </source>
</evidence>
<dbReference type="GO" id="GO:0020037">
    <property type="term" value="F:heme binding"/>
    <property type="evidence" value="ECO:0007669"/>
    <property type="project" value="InterPro"/>
</dbReference>
<dbReference type="EMBL" id="CP030053">
    <property type="protein sequence ID" value="QAU46576.1"/>
    <property type="molecule type" value="Genomic_DNA"/>
</dbReference>
<evidence type="ECO:0000256" key="2">
    <source>
        <dbReference type="ARBA" id="ARBA00022448"/>
    </source>
</evidence>
<dbReference type="PROSITE" id="PS51007">
    <property type="entry name" value="CYTC"/>
    <property type="match status" value="2"/>
</dbReference>
<comment type="subcellular location">
    <subcellularLocation>
        <location evidence="1">Periplasm</location>
    </subcellularLocation>
</comment>
<dbReference type="PANTHER" id="PTHR33751:SF9">
    <property type="entry name" value="CYTOCHROME C4"/>
    <property type="match status" value="1"/>
</dbReference>